<accession>G9ES21</accession>
<dbReference type="AlphaFoldDB" id="G9ES21"/>
<reference evidence="5 6" key="1">
    <citation type="journal article" date="2011" name="BMC Genomics">
        <title>Insight into cross-talk between intra-amoebal pathogens.</title>
        <authorList>
            <person name="Gimenez G."/>
            <person name="Bertelli C."/>
            <person name="Moliner C."/>
            <person name="Robert C."/>
            <person name="Raoult D."/>
            <person name="Fournier P.E."/>
            <person name="Greub G."/>
        </authorList>
    </citation>
    <scope>NUCLEOTIDE SEQUENCE [LARGE SCALE GENOMIC DNA]</scope>
    <source>
        <strain evidence="5 6">LLAP12</strain>
    </source>
</reference>
<dbReference type="InterPro" id="IPR050300">
    <property type="entry name" value="GDXG_lipolytic_enzyme"/>
</dbReference>
<dbReference type="OrthoDB" id="9806180at2"/>
<dbReference type="PANTHER" id="PTHR48081">
    <property type="entry name" value="AB HYDROLASE SUPERFAMILY PROTEIN C4A8.06C"/>
    <property type="match status" value="1"/>
</dbReference>
<dbReference type="HOGENOM" id="CLU_012494_6_2_6"/>
<dbReference type="GO" id="GO:0016787">
    <property type="term" value="F:hydrolase activity"/>
    <property type="evidence" value="ECO:0007669"/>
    <property type="project" value="UniProtKB-KW"/>
</dbReference>
<dbReference type="FunCoup" id="G9ES21">
    <property type="interactions" value="287"/>
</dbReference>
<evidence type="ECO:0000313" key="5">
    <source>
        <dbReference type="EMBL" id="EHL29802.1"/>
    </source>
</evidence>
<gene>
    <name evidence="5" type="ORF">LDG_8093</name>
</gene>
<proteinExistence type="inferred from homology"/>
<dbReference type="SUPFAM" id="SSF53474">
    <property type="entry name" value="alpha/beta-Hydrolases"/>
    <property type="match status" value="1"/>
</dbReference>
<feature type="domain" description="Alpha/beta hydrolase fold-3" evidence="4">
    <location>
        <begin position="75"/>
        <end position="279"/>
    </location>
</feature>
<evidence type="ECO:0000313" key="6">
    <source>
        <dbReference type="Proteomes" id="UP000002770"/>
    </source>
</evidence>
<evidence type="ECO:0000256" key="1">
    <source>
        <dbReference type="ARBA" id="ARBA00010515"/>
    </source>
</evidence>
<dbReference type="InParanoid" id="G9ES21"/>
<dbReference type="InterPro" id="IPR033140">
    <property type="entry name" value="Lipase_GDXG_put_SER_AS"/>
</dbReference>
<dbReference type="InterPro" id="IPR013094">
    <property type="entry name" value="AB_hydrolase_3"/>
</dbReference>
<dbReference type="Pfam" id="PF07859">
    <property type="entry name" value="Abhydrolase_3"/>
    <property type="match status" value="1"/>
</dbReference>
<dbReference type="Gene3D" id="3.40.50.1820">
    <property type="entry name" value="alpha/beta hydrolase"/>
    <property type="match status" value="1"/>
</dbReference>
<name>G9ES21_9GAMM</name>
<keyword evidence="2" id="KW-0378">Hydrolase</keyword>
<feature type="active site" evidence="3">
    <location>
        <position position="153"/>
    </location>
</feature>
<comment type="similarity">
    <text evidence="1">Belongs to the 'GDXG' lipolytic enzyme family.</text>
</comment>
<dbReference type="Proteomes" id="UP000002770">
    <property type="component" value="Unassembled WGS sequence"/>
</dbReference>
<dbReference type="STRING" id="658187.LDG_8093"/>
<evidence type="ECO:0000256" key="2">
    <source>
        <dbReference type="ARBA" id="ARBA00022801"/>
    </source>
</evidence>
<evidence type="ECO:0000256" key="3">
    <source>
        <dbReference type="PROSITE-ProRule" id="PRU10038"/>
    </source>
</evidence>
<evidence type="ECO:0000259" key="4">
    <source>
        <dbReference type="Pfam" id="PF07859"/>
    </source>
</evidence>
<sequence length="304" mass="34154">MLIPPALQNFLDEVNTQSPVYVPQRTRDLFEKLTEHFALPKVNVSWICNRSLQLVTHEVAVRIYHPHPQKKLPVIFYFHGGGHMCGSLDSYDALCRRLAVTSNCVLVSVAYRLAPEFPYPAGLSDCLAVFQQRAELLKEIQVKPECIFLAGDSAGGNLALSVAYAMKKQGDEVIKGLVLIYPSVDYSMNHNSFQRNGVGFLLTQAKVKWYFDNYFARGGDRINASPLCFAHLNLLPPTYLAVAEYDPLFDEGILFAKKMRDAGVAIVVEEFAGMIHVFAQLETLVPAEIVRLHRSIKNFISRFT</sequence>
<dbReference type="eggNOG" id="COG0657">
    <property type="taxonomic scope" value="Bacteria"/>
</dbReference>
<dbReference type="InterPro" id="IPR029058">
    <property type="entry name" value="AB_hydrolase_fold"/>
</dbReference>
<keyword evidence="6" id="KW-1185">Reference proteome</keyword>
<dbReference type="PANTHER" id="PTHR48081:SF8">
    <property type="entry name" value="ALPHA_BETA HYDROLASE FOLD-3 DOMAIN-CONTAINING PROTEIN-RELATED"/>
    <property type="match status" value="1"/>
</dbReference>
<dbReference type="PROSITE" id="PS01174">
    <property type="entry name" value="LIPASE_GDXG_SER"/>
    <property type="match status" value="1"/>
</dbReference>
<dbReference type="EMBL" id="JH413843">
    <property type="protein sequence ID" value="EHL29802.1"/>
    <property type="molecule type" value="Genomic_DNA"/>
</dbReference>
<dbReference type="RefSeq" id="WP_006871977.1">
    <property type="nucleotide sequence ID" value="NZ_JH413843.1"/>
</dbReference>
<protein>
    <recommendedName>
        <fullName evidence="4">Alpha/beta hydrolase fold-3 domain-containing protein</fullName>
    </recommendedName>
</protein>
<organism evidence="5 6">
    <name type="scientific">Legionella drancourtii LLAP12</name>
    <dbReference type="NCBI Taxonomy" id="658187"/>
    <lineage>
        <taxon>Bacteria</taxon>
        <taxon>Pseudomonadati</taxon>
        <taxon>Pseudomonadota</taxon>
        <taxon>Gammaproteobacteria</taxon>
        <taxon>Legionellales</taxon>
        <taxon>Legionellaceae</taxon>
        <taxon>Legionella</taxon>
    </lineage>
</organism>